<dbReference type="InterPro" id="IPR043504">
    <property type="entry name" value="Peptidase_S1_PA_chymotrypsin"/>
</dbReference>
<feature type="signal peptide" evidence="2">
    <location>
        <begin position="1"/>
        <end position="27"/>
    </location>
</feature>
<dbReference type="PANTHER" id="PTHR15462">
    <property type="entry name" value="SERINE PROTEASE"/>
    <property type="match status" value="1"/>
</dbReference>
<evidence type="ECO:0000256" key="1">
    <source>
        <dbReference type="ARBA" id="ARBA00022729"/>
    </source>
</evidence>
<organism evidence="3 4">
    <name type="scientific">Thermomonospora echinospora</name>
    <dbReference type="NCBI Taxonomy" id="1992"/>
    <lineage>
        <taxon>Bacteria</taxon>
        <taxon>Bacillati</taxon>
        <taxon>Actinomycetota</taxon>
        <taxon>Actinomycetes</taxon>
        <taxon>Streptosporangiales</taxon>
        <taxon>Thermomonosporaceae</taxon>
        <taxon>Thermomonospora</taxon>
    </lineage>
</organism>
<dbReference type="EMBL" id="FNVO01000005">
    <property type="protein sequence ID" value="SEG42699.1"/>
    <property type="molecule type" value="Genomic_DNA"/>
</dbReference>
<proteinExistence type="predicted"/>
<evidence type="ECO:0000313" key="4">
    <source>
        <dbReference type="Proteomes" id="UP000236723"/>
    </source>
</evidence>
<dbReference type="PANTHER" id="PTHR15462:SF19">
    <property type="entry name" value="PEPTIDASE S1 DOMAIN-CONTAINING PROTEIN"/>
    <property type="match status" value="1"/>
</dbReference>
<sequence length="359" mass="37480">MRLSAPRLAVSAAVIGTAAVTASVAFAAAGPGDPAPVTKAGAPTATSDPVVHTFSDISTSAVEQYWTPARMRAAKPVSLPKTVQGTAATPVAEASAQTGDVPAAPVGGTVASGDVSTAAVVGAKQWSNQKSGIARTTGRIYFSRGGSDYVCSGTVVNAANKRTVWTAAHCLHSGGPKGVWHRNVLFVPGYRDGKSPLGRYAGLHGAVTPQWVNSTNANYRFAHDLATFTVGNSGGKRVQARTGAQGIVWGYKKRTYAMRAFGYPVVFLPSNKRTQGHRLYYCSGTTKGIRFHAKAPVSMSLACTMGGGASGGSWLYGMNSKGWGKVAGVNSTHSTQDNRMFSPYQGAAAQKLYNYIKNR</sequence>
<evidence type="ECO:0000256" key="2">
    <source>
        <dbReference type="SAM" id="SignalP"/>
    </source>
</evidence>
<accession>A0A1H6A1U0</accession>
<dbReference type="RefSeq" id="WP_146087365.1">
    <property type="nucleotide sequence ID" value="NZ_FNVO01000005.1"/>
</dbReference>
<protein>
    <recommendedName>
        <fullName evidence="5">V8-like Glu-specific endopeptidase</fullName>
    </recommendedName>
</protein>
<dbReference type="Proteomes" id="UP000236723">
    <property type="component" value="Unassembled WGS sequence"/>
</dbReference>
<reference evidence="4" key="1">
    <citation type="submission" date="2016-10" db="EMBL/GenBank/DDBJ databases">
        <authorList>
            <person name="Varghese N."/>
            <person name="Submissions S."/>
        </authorList>
    </citation>
    <scope>NUCLEOTIDE SEQUENCE [LARGE SCALE GENOMIC DNA]</scope>
    <source>
        <strain evidence="4">DSM 43163</strain>
    </source>
</reference>
<feature type="chain" id="PRO_5009292206" description="V8-like Glu-specific endopeptidase" evidence="2">
    <location>
        <begin position="28"/>
        <end position="359"/>
    </location>
</feature>
<dbReference type="Gene3D" id="2.40.10.10">
    <property type="entry name" value="Trypsin-like serine proteases"/>
    <property type="match status" value="2"/>
</dbReference>
<dbReference type="InterPro" id="IPR009003">
    <property type="entry name" value="Peptidase_S1_PA"/>
</dbReference>
<evidence type="ECO:0008006" key="5">
    <source>
        <dbReference type="Google" id="ProtNLM"/>
    </source>
</evidence>
<keyword evidence="4" id="KW-1185">Reference proteome</keyword>
<name>A0A1H6A1U0_9ACTN</name>
<evidence type="ECO:0000313" key="3">
    <source>
        <dbReference type="EMBL" id="SEG42699.1"/>
    </source>
</evidence>
<dbReference type="InterPro" id="IPR050966">
    <property type="entry name" value="Glutamyl_endopeptidase"/>
</dbReference>
<gene>
    <name evidence="3" type="ORF">SAMN04489712_105154</name>
</gene>
<dbReference type="SUPFAM" id="SSF50494">
    <property type="entry name" value="Trypsin-like serine proteases"/>
    <property type="match status" value="1"/>
</dbReference>
<dbReference type="OrthoDB" id="5121599at2"/>
<keyword evidence="1 2" id="KW-0732">Signal</keyword>
<dbReference type="AlphaFoldDB" id="A0A1H6A1U0"/>